<protein>
    <submittedName>
        <fullName evidence="2">Uncharacterized protein</fullName>
    </submittedName>
</protein>
<comment type="caution">
    <text evidence="2">The sequence shown here is derived from an EMBL/GenBank/DDBJ whole genome shotgun (WGS) entry which is preliminary data.</text>
</comment>
<keyword evidence="1" id="KW-1133">Transmembrane helix</keyword>
<feature type="transmembrane region" description="Helical" evidence="1">
    <location>
        <begin position="27"/>
        <end position="46"/>
    </location>
</feature>
<proteinExistence type="predicted"/>
<keyword evidence="1" id="KW-0472">Membrane</keyword>
<keyword evidence="3" id="KW-1185">Reference proteome</keyword>
<sequence>MNRNQIIGIGIFSIGIAIYFISENQIIGTVSGVVCAIGLAFILRIMPFTKRNITK</sequence>
<evidence type="ECO:0000313" key="3">
    <source>
        <dbReference type="Proteomes" id="UP000681315"/>
    </source>
</evidence>
<accession>A0ABS3STA3</accession>
<gene>
    <name evidence="2" type="ORF">J4051_07810</name>
</gene>
<keyword evidence="1" id="KW-0812">Transmembrane</keyword>
<evidence type="ECO:0000313" key="2">
    <source>
        <dbReference type="EMBL" id="MBO3098167.1"/>
    </source>
</evidence>
<reference evidence="2 3" key="1">
    <citation type="submission" date="2021-03" db="EMBL/GenBank/DDBJ databases">
        <title>Gelidibacter sp. nov., isolated from costal sediment.</title>
        <authorList>
            <person name="Lun K.-Y."/>
        </authorList>
    </citation>
    <scope>NUCLEOTIDE SEQUENCE [LARGE SCALE GENOMIC DNA]</scope>
    <source>
        <strain evidence="2 3">DF109</strain>
    </source>
</reference>
<feature type="transmembrane region" description="Helical" evidence="1">
    <location>
        <begin position="5"/>
        <end position="21"/>
    </location>
</feature>
<dbReference type="EMBL" id="JAGEVG010000007">
    <property type="protein sequence ID" value="MBO3098167.1"/>
    <property type="molecule type" value="Genomic_DNA"/>
</dbReference>
<evidence type="ECO:0000256" key="1">
    <source>
        <dbReference type="SAM" id="Phobius"/>
    </source>
</evidence>
<dbReference type="RefSeq" id="WP_208233308.1">
    <property type="nucleotide sequence ID" value="NZ_JAGEVG010000007.1"/>
</dbReference>
<name>A0ABS3STA3_9FLAO</name>
<dbReference type="Proteomes" id="UP000681315">
    <property type="component" value="Unassembled WGS sequence"/>
</dbReference>
<organism evidence="2 3">
    <name type="scientific">Gelidibacter pelagius</name>
    <dbReference type="NCBI Taxonomy" id="2819985"/>
    <lineage>
        <taxon>Bacteria</taxon>
        <taxon>Pseudomonadati</taxon>
        <taxon>Bacteroidota</taxon>
        <taxon>Flavobacteriia</taxon>
        <taxon>Flavobacteriales</taxon>
        <taxon>Flavobacteriaceae</taxon>
        <taxon>Gelidibacter</taxon>
    </lineage>
</organism>